<evidence type="ECO:0000313" key="4">
    <source>
        <dbReference type="Proteomes" id="UP000008827"/>
    </source>
</evidence>
<reference evidence="2" key="3">
    <citation type="submission" date="2018-07" db="EMBL/GenBank/DDBJ databases">
        <title>WGS assembly of Glycine max.</title>
        <authorList>
            <person name="Schmutz J."/>
            <person name="Cannon S."/>
            <person name="Schlueter J."/>
            <person name="Ma J."/>
            <person name="Mitros T."/>
            <person name="Nelson W."/>
            <person name="Hyten D."/>
            <person name="Song Q."/>
            <person name="Thelen J."/>
            <person name="Cheng J."/>
            <person name="Xu D."/>
            <person name="Hellsten U."/>
            <person name="May G."/>
            <person name="Yu Y."/>
            <person name="Sakurai T."/>
            <person name="Umezawa T."/>
            <person name="Bhattacharyya M."/>
            <person name="Sandhu D."/>
            <person name="Valliyodan B."/>
            <person name="Lindquist E."/>
            <person name="Peto M."/>
            <person name="Grant D."/>
            <person name="Shu S."/>
            <person name="Goodstein D."/>
            <person name="Barry K."/>
            <person name="Futrell-Griggs M."/>
            <person name="Abernathy B."/>
            <person name="Du J."/>
            <person name="Tian Z."/>
            <person name="Zhu L."/>
            <person name="Gill N."/>
            <person name="Joshi T."/>
            <person name="Libault M."/>
            <person name="Sethuraman A."/>
            <person name="Zhang X."/>
            <person name="Shinozaki K."/>
            <person name="Nguyen H."/>
            <person name="Wing R."/>
            <person name="Cregan P."/>
            <person name="Specht J."/>
            <person name="Grimwood J."/>
            <person name="Rokhsar D."/>
            <person name="Stacey G."/>
            <person name="Shoemaker R."/>
            <person name="Jackson S."/>
        </authorList>
    </citation>
    <scope>NUCLEOTIDE SEQUENCE</scope>
    <source>
        <tissue evidence="2">Callus</tissue>
    </source>
</reference>
<name>A0A0R0GUU9_SOYBN</name>
<keyword evidence="4" id="KW-1185">Reference proteome</keyword>
<protein>
    <recommendedName>
        <fullName evidence="1">hAT-like transposase RNase-H fold domain-containing protein</fullName>
    </recommendedName>
</protein>
<reference evidence="3" key="2">
    <citation type="submission" date="2018-02" db="UniProtKB">
        <authorList>
            <consortium name="EnsemblPlants"/>
        </authorList>
    </citation>
    <scope>IDENTIFICATION</scope>
    <source>
        <strain evidence="3">Williams 82</strain>
    </source>
</reference>
<evidence type="ECO:0000313" key="3">
    <source>
        <dbReference type="EnsemblPlants" id="KRH22049"/>
    </source>
</evidence>
<dbReference type="GO" id="GO:0003677">
    <property type="term" value="F:DNA binding"/>
    <property type="evidence" value="ECO:0007669"/>
    <property type="project" value="InterPro"/>
</dbReference>
<dbReference type="InParanoid" id="A0A0R0GUU9"/>
<dbReference type="SUPFAM" id="SSF53098">
    <property type="entry name" value="Ribonuclease H-like"/>
    <property type="match status" value="1"/>
</dbReference>
<evidence type="ECO:0000313" key="2">
    <source>
        <dbReference type="EMBL" id="KRH22049.1"/>
    </source>
</evidence>
<dbReference type="PANTHER" id="PTHR23272">
    <property type="entry name" value="BED FINGER-RELATED"/>
    <property type="match status" value="1"/>
</dbReference>
<feature type="domain" description="hAT-like transposase RNase-H fold" evidence="1">
    <location>
        <begin position="121"/>
        <end position="216"/>
    </location>
</feature>
<dbReference type="Pfam" id="PF14372">
    <property type="entry name" value="hAT-like_RNase-H"/>
    <property type="match status" value="1"/>
</dbReference>
<dbReference type="InterPro" id="IPR025525">
    <property type="entry name" value="hAT-like_transposase_RNase-H"/>
</dbReference>
<sequence length="252" mass="29696">MDNANANNLPISYLARALSVWNVHTLLNEEFMHMRCSAHILNLIVSDGLKEIDLSIREIKVAYIAEKYEHAFYRYEYVEAAYELNLIFSEGEGCPKEIDWQCVCVFISFLKTFYDATLSFSGSLHVTANTFFKKRVSIQTSLNEWRHNDDLVIQRMTTNMQLKFNKYWKSDGINYLLLLVVFLDPRYKFNYSTLASNMASQHNDDKGDKVDDWDDELRMKMKKKQGEVQKNELYRYLEDDVENDHAEFDILN</sequence>
<evidence type="ECO:0000259" key="1">
    <source>
        <dbReference type="Pfam" id="PF14372"/>
    </source>
</evidence>
<dbReference type="EMBL" id="CM000846">
    <property type="protein sequence ID" value="KRH22049.1"/>
    <property type="molecule type" value="Genomic_DNA"/>
</dbReference>
<proteinExistence type="predicted"/>
<gene>
    <name evidence="2" type="ORF">GLYMA_13G274600</name>
</gene>
<dbReference type="Gramene" id="KRH22049">
    <property type="protein sequence ID" value="KRH22049"/>
    <property type="gene ID" value="GLYMA_13G274600"/>
</dbReference>
<dbReference type="OMA" id="ENDHAEF"/>
<accession>A0A0R0GUU9</accession>
<dbReference type="Proteomes" id="UP000008827">
    <property type="component" value="Chromosome 13"/>
</dbReference>
<dbReference type="PANTHER" id="PTHR23272:SF187">
    <property type="entry name" value="AC9 TRANSPOSASE-RELATED"/>
    <property type="match status" value="1"/>
</dbReference>
<dbReference type="EnsemblPlants" id="KRH22049">
    <property type="protein sequence ID" value="KRH22049"/>
    <property type="gene ID" value="GLYMA_13G274600"/>
</dbReference>
<dbReference type="InterPro" id="IPR012337">
    <property type="entry name" value="RNaseH-like_sf"/>
</dbReference>
<organism evidence="2">
    <name type="scientific">Glycine max</name>
    <name type="common">Soybean</name>
    <name type="synonym">Glycine hispida</name>
    <dbReference type="NCBI Taxonomy" id="3847"/>
    <lineage>
        <taxon>Eukaryota</taxon>
        <taxon>Viridiplantae</taxon>
        <taxon>Streptophyta</taxon>
        <taxon>Embryophyta</taxon>
        <taxon>Tracheophyta</taxon>
        <taxon>Spermatophyta</taxon>
        <taxon>Magnoliopsida</taxon>
        <taxon>eudicotyledons</taxon>
        <taxon>Gunneridae</taxon>
        <taxon>Pentapetalae</taxon>
        <taxon>rosids</taxon>
        <taxon>fabids</taxon>
        <taxon>Fabales</taxon>
        <taxon>Fabaceae</taxon>
        <taxon>Papilionoideae</taxon>
        <taxon>50 kb inversion clade</taxon>
        <taxon>NPAAA clade</taxon>
        <taxon>indigoferoid/millettioid clade</taxon>
        <taxon>Phaseoleae</taxon>
        <taxon>Glycine</taxon>
        <taxon>Glycine subgen. Soja</taxon>
    </lineage>
</organism>
<reference evidence="2 3" key="1">
    <citation type="journal article" date="2010" name="Nature">
        <title>Genome sequence of the palaeopolyploid soybean.</title>
        <authorList>
            <person name="Schmutz J."/>
            <person name="Cannon S.B."/>
            <person name="Schlueter J."/>
            <person name="Ma J."/>
            <person name="Mitros T."/>
            <person name="Nelson W."/>
            <person name="Hyten D.L."/>
            <person name="Song Q."/>
            <person name="Thelen J.J."/>
            <person name="Cheng J."/>
            <person name="Xu D."/>
            <person name="Hellsten U."/>
            <person name="May G.D."/>
            <person name="Yu Y."/>
            <person name="Sakurai T."/>
            <person name="Umezawa T."/>
            <person name="Bhattacharyya M.K."/>
            <person name="Sandhu D."/>
            <person name="Valliyodan B."/>
            <person name="Lindquist E."/>
            <person name="Peto M."/>
            <person name="Grant D."/>
            <person name="Shu S."/>
            <person name="Goodstein D."/>
            <person name="Barry K."/>
            <person name="Futrell-Griggs M."/>
            <person name="Abernathy B."/>
            <person name="Du J."/>
            <person name="Tian Z."/>
            <person name="Zhu L."/>
            <person name="Gill N."/>
            <person name="Joshi T."/>
            <person name="Libault M."/>
            <person name="Sethuraman A."/>
            <person name="Zhang X.-C."/>
            <person name="Shinozaki K."/>
            <person name="Nguyen H.T."/>
            <person name="Wing R.A."/>
            <person name="Cregan P."/>
            <person name="Specht J."/>
            <person name="Grimwood J."/>
            <person name="Rokhsar D."/>
            <person name="Stacey G."/>
            <person name="Shoemaker R.C."/>
            <person name="Jackson S.A."/>
        </authorList>
    </citation>
    <scope>NUCLEOTIDE SEQUENCE</scope>
    <source>
        <strain evidence="3">cv. Williams 82</strain>
        <tissue evidence="2">Callus</tissue>
    </source>
</reference>
<dbReference type="AlphaFoldDB" id="A0A0R0GUU9"/>